<evidence type="ECO:0000256" key="1">
    <source>
        <dbReference type="ARBA" id="ARBA00017922"/>
    </source>
</evidence>
<evidence type="ECO:0000256" key="3">
    <source>
        <dbReference type="SAM" id="SignalP"/>
    </source>
</evidence>
<dbReference type="Proteomes" id="UP000242175">
    <property type="component" value="Chromosome small"/>
</dbReference>
<protein>
    <recommendedName>
        <fullName evidence="1">Type IV secretion system putative lipoprotein virB7</fullName>
    </recommendedName>
</protein>
<evidence type="ECO:0000313" key="5">
    <source>
        <dbReference type="Proteomes" id="UP000242175"/>
    </source>
</evidence>
<dbReference type="RefSeq" id="WP_089074208.1">
    <property type="nucleotide sequence ID" value="NZ_CBCSAM010000002.1"/>
</dbReference>
<dbReference type="AlphaFoldDB" id="A0A220VGC8"/>
<accession>A0A220VGC8</accession>
<dbReference type="EMBL" id="CP022356">
    <property type="protein sequence ID" value="ASK79300.1"/>
    <property type="molecule type" value="Genomic_DNA"/>
</dbReference>
<proteinExistence type="predicted"/>
<feature type="chain" id="PRO_5012035984" description="Type IV secretion system putative lipoprotein virB7" evidence="3">
    <location>
        <begin position="21"/>
        <end position="141"/>
    </location>
</feature>
<sequence>MKKILSFLFLALILTGCATRENYDQAVRSWIGAPKERLTSVPNWSVPSRIVKTGNKQEKLIYIYDQSGVTPVEVHPAKKEVRWEGDRKIVTETPAYTTGGDHYRHYCKTTFFIENGYVSNVTGVGNYCIMTDDYKEASSRY</sequence>
<dbReference type="KEGG" id="pmai:CF386_09540"/>
<keyword evidence="5" id="KW-1185">Reference proteome</keyword>
<dbReference type="Pfam" id="PF08139">
    <property type="entry name" value="LPAM_1"/>
    <property type="match status" value="1"/>
</dbReference>
<evidence type="ECO:0000313" key="4">
    <source>
        <dbReference type="EMBL" id="ASK79300.1"/>
    </source>
</evidence>
<name>A0A220VGC8_9GAMM</name>
<keyword evidence="2 3" id="KW-0732">Signal</keyword>
<feature type="signal peptide" evidence="3">
    <location>
        <begin position="1"/>
        <end position="20"/>
    </location>
</feature>
<dbReference type="InterPro" id="IPR012640">
    <property type="entry name" value="Membr_lipoprot_lipid_attach_CS"/>
</dbReference>
<organism evidence="4 5">
    <name type="scientific">Paraphotobacterium marinum</name>
    <dbReference type="NCBI Taxonomy" id="1755811"/>
    <lineage>
        <taxon>Bacteria</taxon>
        <taxon>Pseudomonadati</taxon>
        <taxon>Pseudomonadota</taxon>
        <taxon>Gammaproteobacteria</taxon>
        <taxon>Vibrionales</taxon>
        <taxon>Vibrionaceae</taxon>
        <taxon>Paraphotobacterium</taxon>
    </lineage>
</organism>
<reference evidence="4 5" key="1">
    <citation type="journal article" date="2016" name="Int. J. Syst. Evol. Microbiol.">
        <title>Paraphotobacterium marinum gen. nov., sp. nov., a member of the family Vibrionaceae, isolated from surface seawater.</title>
        <authorList>
            <person name="Huang Z."/>
            <person name="Dong C."/>
            <person name="Shao Z."/>
        </authorList>
    </citation>
    <scope>NUCLEOTIDE SEQUENCE [LARGE SCALE GENOMIC DNA]</scope>
    <source>
        <strain evidence="4 5">NSCS20N07D</strain>
    </source>
</reference>
<evidence type="ECO:0000256" key="2">
    <source>
        <dbReference type="ARBA" id="ARBA00022729"/>
    </source>
</evidence>
<dbReference type="PROSITE" id="PS51257">
    <property type="entry name" value="PROKAR_LIPOPROTEIN"/>
    <property type="match status" value="1"/>
</dbReference>
<gene>
    <name evidence="4" type="ORF">CF386_09540</name>
</gene>